<feature type="chain" id="PRO_5044001504" description="protein disulfide-isomerase" evidence="12">
    <location>
        <begin position="17"/>
        <end position="206"/>
    </location>
</feature>
<reference evidence="14 15" key="1">
    <citation type="submission" date="2021-06" db="EMBL/GenBank/DDBJ databases">
        <authorList>
            <person name="Palmer J.M."/>
        </authorList>
    </citation>
    <scope>NUCLEOTIDE SEQUENCE [LARGE SCALE GENOMIC DNA]</scope>
    <source>
        <strain evidence="14 15">MEX-2019</strain>
        <tissue evidence="14">Muscle</tissue>
    </source>
</reference>
<feature type="non-terminal residue" evidence="14">
    <location>
        <position position="206"/>
    </location>
</feature>
<keyword evidence="6" id="KW-0677">Repeat</keyword>
<comment type="similarity">
    <text evidence="3 11">Belongs to the protein disulfide isomerase family.</text>
</comment>
<evidence type="ECO:0000313" key="15">
    <source>
        <dbReference type="Proteomes" id="UP001311232"/>
    </source>
</evidence>
<organism evidence="14 15">
    <name type="scientific">Crenichthys baileyi</name>
    <name type="common">White River springfish</name>
    <dbReference type="NCBI Taxonomy" id="28760"/>
    <lineage>
        <taxon>Eukaryota</taxon>
        <taxon>Metazoa</taxon>
        <taxon>Chordata</taxon>
        <taxon>Craniata</taxon>
        <taxon>Vertebrata</taxon>
        <taxon>Euteleostomi</taxon>
        <taxon>Actinopterygii</taxon>
        <taxon>Neopterygii</taxon>
        <taxon>Teleostei</taxon>
        <taxon>Neoteleostei</taxon>
        <taxon>Acanthomorphata</taxon>
        <taxon>Ovalentaria</taxon>
        <taxon>Atherinomorphae</taxon>
        <taxon>Cyprinodontiformes</taxon>
        <taxon>Goodeidae</taxon>
        <taxon>Crenichthys</taxon>
    </lineage>
</organism>
<dbReference type="PANTHER" id="PTHR18929">
    <property type="entry name" value="PROTEIN DISULFIDE ISOMERASE"/>
    <property type="match status" value="1"/>
</dbReference>
<keyword evidence="10" id="KW-0676">Redox-active center</keyword>
<evidence type="ECO:0000256" key="10">
    <source>
        <dbReference type="ARBA" id="ARBA00023284"/>
    </source>
</evidence>
<evidence type="ECO:0000256" key="3">
    <source>
        <dbReference type="ARBA" id="ARBA00006347"/>
    </source>
</evidence>
<name>A0AAV9SHY2_9TELE</name>
<dbReference type="EMBL" id="JAHHUM010000375">
    <property type="protein sequence ID" value="KAK5620282.1"/>
    <property type="molecule type" value="Genomic_DNA"/>
</dbReference>
<evidence type="ECO:0000256" key="4">
    <source>
        <dbReference type="ARBA" id="ARBA00012723"/>
    </source>
</evidence>
<evidence type="ECO:0000256" key="8">
    <source>
        <dbReference type="ARBA" id="ARBA00023157"/>
    </source>
</evidence>
<feature type="domain" description="Thioredoxin" evidence="13">
    <location>
        <begin position="10"/>
        <end position="132"/>
    </location>
</feature>
<evidence type="ECO:0000256" key="6">
    <source>
        <dbReference type="ARBA" id="ARBA00022737"/>
    </source>
</evidence>
<feature type="signal peptide" evidence="12">
    <location>
        <begin position="1"/>
        <end position="16"/>
    </location>
</feature>
<dbReference type="NCBIfam" id="TIGR01126">
    <property type="entry name" value="pdi_dom"/>
    <property type="match status" value="1"/>
</dbReference>
<comment type="caution">
    <text evidence="14">The sequence shown here is derived from an EMBL/GenBank/DDBJ whole genome shotgun (WGS) entry which is preliminary data.</text>
</comment>
<dbReference type="SUPFAM" id="SSF52833">
    <property type="entry name" value="Thioredoxin-like"/>
    <property type="match status" value="2"/>
</dbReference>
<gene>
    <name evidence="14" type="primary">P4HB</name>
    <name evidence="14" type="ORF">CRENBAI_026109</name>
</gene>
<comment type="catalytic activity">
    <reaction evidence="1">
        <text>Catalyzes the rearrangement of -S-S- bonds in proteins.</text>
        <dbReference type="EC" id="5.3.4.1"/>
    </reaction>
</comment>
<dbReference type="AlphaFoldDB" id="A0AAV9SHY2"/>
<evidence type="ECO:0000256" key="9">
    <source>
        <dbReference type="ARBA" id="ARBA00023235"/>
    </source>
</evidence>
<evidence type="ECO:0000256" key="12">
    <source>
        <dbReference type="SAM" id="SignalP"/>
    </source>
</evidence>
<dbReference type="InterPro" id="IPR036249">
    <property type="entry name" value="Thioredoxin-like_sf"/>
</dbReference>
<sequence>MFKFWLLCTLAVASRADIAEEEDVLVLKKSNFDEALQAHPNILVEFYAPWCGHCKALAPEYAKAAGMLKAEGSEIRLGKVDATEESELAQEFGVRGYPTIKFFKGGEKQSPKEYSAGRQADDIVNWLKKRTGPAVSTLSEVTAAESLIADNEVAVIGFFKDAQSADAKALEKAAEAIDDIPFAMTSNSDIYSKFEVSKDGIILFKK</sequence>
<evidence type="ECO:0000256" key="1">
    <source>
        <dbReference type="ARBA" id="ARBA00001182"/>
    </source>
</evidence>
<dbReference type="PROSITE" id="PS00194">
    <property type="entry name" value="THIOREDOXIN_1"/>
    <property type="match status" value="1"/>
</dbReference>
<keyword evidence="7" id="KW-0256">Endoplasmic reticulum</keyword>
<dbReference type="Proteomes" id="UP001311232">
    <property type="component" value="Unassembled WGS sequence"/>
</dbReference>
<protein>
    <recommendedName>
        <fullName evidence="4">protein disulfide-isomerase</fullName>
        <ecNumber evidence="4">5.3.4.1</ecNumber>
    </recommendedName>
</protein>
<dbReference type="FunFam" id="3.40.30.10:FF:000042">
    <property type="entry name" value="protein disulfide-isomerase A2"/>
    <property type="match status" value="1"/>
</dbReference>
<accession>A0AAV9SHY2</accession>
<dbReference type="CDD" id="cd02981">
    <property type="entry name" value="PDI_b_family"/>
    <property type="match status" value="1"/>
</dbReference>
<dbReference type="GO" id="GO:0005788">
    <property type="term" value="C:endoplasmic reticulum lumen"/>
    <property type="evidence" value="ECO:0007669"/>
    <property type="project" value="UniProtKB-SubCell"/>
</dbReference>
<evidence type="ECO:0000256" key="2">
    <source>
        <dbReference type="ARBA" id="ARBA00004319"/>
    </source>
</evidence>
<dbReference type="PANTHER" id="PTHR18929:SF101">
    <property type="entry name" value="PROTEIN DISULFIDE-ISOMERASE"/>
    <property type="match status" value="1"/>
</dbReference>
<proteinExistence type="inferred from homology"/>
<dbReference type="CDD" id="cd02961">
    <property type="entry name" value="PDI_a_family"/>
    <property type="match status" value="1"/>
</dbReference>
<keyword evidence="8" id="KW-1015">Disulfide bond</keyword>
<evidence type="ECO:0000313" key="14">
    <source>
        <dbReference type="EMBL" id="KAK5620282.1"/>
    </source>
</evidence>
<dbReference type="GO" id="GO:0003756">
    <property type="term" value="F:protein disulfide isomerase activity"/>
    <property type="evidence" value="ECO:0007669"/>
    <property type="project" value="UniProtKB-EC"/>
</dbReference>
<evidence type="ECO:0000256" key="5">
    <source>
        <dbReference type="ARBA" id="ARBA00022729"/>
    </source>
</evidence>
<dbReference type="InterPro" id="IPR013766">
    <property type="entry name" value="Thioredoxin_domain"/>
</dbReference>
<comment type="subcellular location">
    <subcellularLocation>
        <location evidence="2">Endoplasmic reticulum lumen</location>
    </subcellularLocation>
</comment>
<dbReference type="Gene3D" id="3.40.30.10">
    <property type="entry name" value="Glutaredoxin"/>
    <property type="match status" value="2"/>
</dbReference>
<evidence type="ECO:0000259" key="13">
    <source>
        <dbReference type="PROSITE" id="PS51352"/>
    </source>
</evidence>
<dbReference type="GO" id="GO:0034976">
    <property type="term" value="P:response to endoplasmic reticulum stress"/>
    <property type="evidence" value="ECO:0007669"/>
    <property type="project" value="TreeGrafter"/>
</dbReference>
<dbReference type="InterPro" id="IPR005788">
    <property type="entry name" value="PDI_thioredoxin-like_dom"/>
</dbReference>
<keyword evidence="15" id="KW-1185">Reference proteome</keyword>
<dbReference type="Pfam" id="PF00085">
    <property type="entry name" value="Thioredoxin"/>
    <property type="match status" value="1"/>
</dbReference>
<dbReference type="EC" id="5.3.4.1" evidence="4"/>
<keyword evidence="9" id="KW-0413">Isomerase</keyword>
<dbReference type="InterPro" id="IPR017937">
    <property type="entry name" value="Thioredoxin_CS"/>
</dbReference>
<dbReference type="PROSITE" id="PS51352">
    <property type="entry name" value="THIOREDOXIN_2"/>
    <property type="match status" value="1"/>
</dbReference>
<evidence type="ECO:0000256" key="11">
    <source>
        <dbReference type="RuleBase" id="RU004208"/>
    </source>
</evidence>
<dbReference type="GO" id="GO:0006457">
    <property type="term" value="P:protein folding"/>
    <property type="evidence" value="ECO:0007669"/>
    <property type="project" value="TreeGrafter"/>
</dbReference>
<evidence type="ECO:0000256" key="7">
    <source>
        <dbReference type="ARBA" id="ARBA00022824"/>
    </source>
</evidence>
<dbReference type="PRINTS" id="PR00421">
    <property type="entry name" value="THIOREDOXIN"/>
</dbReference>
<keyword evidence="5 12" id="KW-0732">Signal</keyword>
<dbReference type="FunFam" id="3.40.30.10:FF:000023">
    <property type="entry name" value="Protein disulfide-isomerase"/>
    <property type="match status" value="1"/>
</dbReference>